<reference evidence="3 4" key="1">
    <citation type="journal article" date="2003" name="Mol. Microbiol.">
        <title>Genome-based analysis of virulence genes in a non-biofilm-forming Staphylococcus epidermidis strain (ATCC 12228).</title>
        <authorList>
            <person name="Zhang Y.Q."/>
            <person name="Ren S.X."/>
            <person name="Li H.L."/>
            <person name="Wang Y.X."/>
            <person name="Fu G."/>
            <person name="Yang J."/>
            <person name="Qin Z.Q."/>
            <person name="Miao Y.G."/>
            <person name="Wang W.Y."/>
            <person name="Chen R.S."/>
            <person name="Shen Y."/>
            <person name="Chen Z."/>
            <person name="Yuan Z.H."/>
            <person name="Zhao G.P."/>
            <person name="Qu D."/>
            <person name="Danchin A."/>
            <person name="Wen Y.M."/>
        </authorList>
    </citation>
    <scope>NUCLEOTIDE SEQUENCE [LARGE SCALE GENOMIC DNA]</scope>
    <source>
        <strain evidence="4">ATCC 12228 / FDA PCI 1200</strain>
    </source>
</reference>
<dbReference type="SUPFAM" id="SSF55811">
    <property type="entry name" value="Nudix"/>
    <property type="match status" value="1"/>
</dbReference>
<dbReference type="PROSITE" id="PS00893">
    <property type="entry name" value="NUDIX_BOX"/>
    <property type="match status" value="1"/>
</dbReference>
<sequence>MRNVEFEDKDGRIVTLNYKNENDMPNGNHVLAIPVYNNQLLFTNHQHRGIEFPGGKVEISEQSKEAVIRELYEETGAIAKFIYYFAQYSIKMGHDEPFIKDVYFVEVSHLEYVDTYYETLGPCLYHQINDIPLNKRSFLINDKAILHCLERVKTLGFY</sequence>
<name>A0A0H2VJ74_STAES</name>
<dbReference type="GO" id="GO:0016787">
    <property type="term" value="F:hydrolase activity"/>
    <property type="evidence" value="ECO:0007669"/>
    <property type="project" value="UniProtKB-KW"/>
</dbReference>
<evidence type="ECO:0000256" key="1">
    <source>
        <dbReference type="ARBA" id="ARBA00022801"/>
    </source>
</evidence>
<dbReference type="InterPro" id="IPR014078">
    <property type="entry name" value="Nudix_YtkD"/>
</dbReference>
<dbReference type="KEGG" id="sep:SE_1461"/>
<dbReference type="PANTHER" id="PTHR43222">
    <property type="entry name" value="NUDIX HYDROLASE 23"/>
    <property type="match status" value="1"/>
</dbReference>
<dbReference type="Proteomes" id="UP000001411">
    <property type="component" value="Chromosome"/>
</dbReference>
<feature type="domain" description="Nudix hydrolase" evidence="2">
    <location>
        <begin position="25"/>
        <end position="154"/>
    </location>
</feature>
<dbReference type="EMBL" id="AE015929">
    <property type="protein sequence ID" value="AAO05060.1"/>
    <property type="molecule type" value="Genomic_DNA"/>
</dbReference>
<evidence type="ECO:0000313" key="4">
    <source>
        <dbReference type="Proteomes" id="UP000001411"/>
    </source>
</evidence>
<dbReference type="Pfam" id="PF00293">
    <property type="entry name" value="NUDIX"/>
    <property type="match status" value="1"/>
</dbReference>
<dbReference type="AlphaFoldDB" id="A0A0H2VJ74"/>
<dbReference type="eggNOG" id="COG0494">
    <property type="taxonomic scope" value="Bacteria"/>
</dbReference>
<dbReference type="InterPro" id="IPR000086">
    <property type="entry name" value="NUDIX_hydrolase_dom"/>
</dbReference>
<dbReference type="InterPro" id="IPR020084">
    <property type="entry name" value="NUDIX_hydrolase_CS"/>
</dbReference>
<dbReference type="PROSITE" id="PS51462">
    <property type="entry name" value="NUDIX"/>
    <property type="match status" value="1"/>
</dbReference>
<dbReference type="InterPro" id="IPR015797">
    <property type="entry name" value="NUDIX_hydrolase-like_dom_sf"/>
</dbReference>
<dbReference type="PATRIC" id="fig|176280.10.peg.1427"/>
<protein>
    <recommendedName>
        <fullName evidence="2">Nudix hydrolase domain-containing protein</fullName>
    </recommendedName>
</protein>
<organism evidence="3 4">
    <name type="scientific">Staphylococcus epidermidis (strain ATCC 12228 / FDA PCI 1200)</name>
    <dbReference type="NCBI Taxonomy" id="176280"/>
    <lineage>
        <taxon>Bacteria</taxon>
        <taxon>Bacillati</taxon>
        <taxon>Bacillota</taxon>
        <taxon>Bacilli</taxon>
        <taxon>Bacillales</taxon>
        <taxon>Staphylococcaceae</taxon>
        <taxon>Staphylococcus</taxon>
    </lineage>
</organism>
<keyword evidence="1" id="KW-0378">Hydrolase</keyword>
<dbReference type="OrthoDB" id="9131041at2"/>
<dbReference type="CDD" id="cd04665">
    <property type="entry name" value="NUDIX_RppH"/>
    <property type="match status" value="1"/>
</dbReference>
<dbReference type="Gene3D" id="3.90.79.10">
    <property type="entry name" value="Nucleoside Triphosphate Pyrophosphohydrolase"/>
    <property type="match status" value="1"/>
</dbReference>
<accession>A0A0H2VJ74</accession>
<dbReference type="HOGENOM" id="CLU_119467_0_0_9"/>
<proteinExistence type="predicted"/>
<dbReference type="PANTHER" id="PTHR43222:SF2">
    <property type="entry name" value="NUDIX HYDROLASE 23, CHLOROPLASTIC"/>
    <property type="match status" value="1"/>
</dbReference>
<evidence type="ECO:0000313" key="3">
    <source>
        <dbReference type="EMBL" id="AAO05060.1"/>
    </source>
</evidence>
<gene>
    <name evidence="3" type="ordered locus">SE_1461</name>
</gene>
<dbReference type="NCBIfam" id="TIGR02705">
    <property type="entry name" value="nudix_YtkD"/>
    <property type="match status" value="1"/>
</dbReference>
<evidence type="ECO:0000259" key="2">
    <source>
        <dbReference type="PROSITE" id="PS51462"/>
    </source>
</evidence>